<protein>
    <submittedName>
        <fullName evidence="1">Uncharacterized protein</fullName>
    </submittedName>
</protein>
<evidence type="ECO:0000313" key="1">
    <source>
        <dbReference type="EMBL" id="RMV69954.1"/>
    </source>
</evidence>
<dbReference type="EMBL" id="RBUY01000195">
    <property type="protein sequence ID" value="RMV69954.1"/>
    <property type="molecule type" value="Genomic_DNA"/>
</dbReference>
<sequence>MKISPEVEQRAINLSDAAARASLAGNHELSKKLEDAASALLEGSGASFTEFAAMRNHNTERHEGAFISKQTQELYECWLAAGGSALT</sequence>
<comment type="caution">
    <text evidence="1">The sequence shown here is derived from an EMBL/GenBank/DDBJ whole genome shotgun (WGS) entry which is preliminary data.</text>
</comment>
<accession>A0A3M6EQZ9</accession>
<proteinExistence type="predicted"/>
<dbReference type="RefSeq" id="WP_122341448.1">
    <property type="nucleotide sequence ID" value="NZ_RBUY01000195.1"/>
</dbReference>
<reference evidence="1 2" key="1">
    <citation type="submission" date="2018-08" db="EMBL/GenBank/DDBJ databases">
        <title>Recombination of ecologically and evolutionarily significant loci maintains genetic cohesion in the Pseudomonas syringae species complex.</title>
        <authorList>
            <person name="Dillon M."/>
            <person name="Thakur S."/>
            <person name="Almeida R.N.D."/>
            <person name="Weir B.S."/>
            <person name="Guttman D.S."/>
        </authorList>
    </citation>
    <scope>NUCLEOTIDE SEQUENCE [LARGE SCALE GENOMIC DNA]</scope>
    <source>
        <strain evidence="1 2">ICMP 7496</strain>
    </source>
</reference>
<dbReference type="AlphaFoldDB" id="A0A3M6EQZ9"/>
<name>A0A3M6EQZ9_9PSED</name>
<dbReference type="Proteomes" id="UP000269872">
    <property type="component" value="Unassembled WGS sequence"/>
</dbReference>
<evidence type="ECO:0000313" key="2">
    <source>
        <dbReference type="Proteomes" id="UP000269872"/>
    </source>
</evidence>
<organism evidence="1 2">
    <name type="scientific">Pseudomonas caricapapayae</name>
    <dbReference type="NCBI Taxonomy" id="46678"/>
    <lineage>
        <taxon>Bacteria</taxon>
        <taxon>Pseudomonadati</taxon>
        <taxon>Pseudomonadota</taxon>
        <taxon>Gammaproteobacteria</taxon>
        <taxon>Pseudomonadales</taxon>
        <taxon>Pseudomonadaceae</taxon>
        <taxon>Pseudomonas</taxon>
    </lineage>
</organism>
<gene>
    <name evidence="1" type="ORF">ALP05_02350</name>
</gene>